<sequence>MKKLDIGCGISKKQGFIGLDCLDLPGVDVAHNLKVFPYPFADNEIDEIWMDQILEHLPEPLRVMEEIYRISKNGTKITVGVPYFRSFYAVIDPTHKNLFSTNWFFYFDPEHQFFQKYRYTKAKFKVDRVEFDREFKNSKIGFFHKVMIKIAERYMQFYEARLSHIYPLNSLTFYLTVLK</sequence>
<dbReference type="Gene3D" id="3.40.50.150">
    <property type="entry name" value="Vaccinia Virus protein VP39"/>
    <property type="match status" value="1"/>
</dbReference>
<organism evidence="2">
    <name type="scientific">Kuenenia stuttgartiensis</name>
    <dbReference type="NCBI Taxonomy" id="174633"/>
    <lineage>
        <taxon>Bacteria</taxon>
        <taxon>Pseudomonadati</taxon>
        <taxon>Planctomycetota</taxon>
        <taxon>Candidatus Brocadiia</taxon>
        <taxon>Candidatus Brocadiales</taxon>
        <taxon>Candidatus Brocadiaceae</taxon>
        <taxon>Candidatus Kuenenia</taxon>
    </lineage>
</organism>
<dbReference type="AlphaFoldDB" id="Q1PVW7"/>
<evidence type="ECO:0000313" key="2">
    <source>
        <dbReference type="EMBL" id="CAJ71378.1"/>
    </source>
</evidence>
<evidence type="ECO:0000259" key="1">
    <source>
        <dbReference type="Pfam" id="PF08241"/>
    </source>
</evidence>
<proteinExistence type="predicted"/>
<reference evidence="2" key="1">
    <citation type="journal article" date="2006" name="Nature">
        <title>Deciphering the evolution and metabolism of an anammox bacterium from a community genome.</title>
        <authorList>
            <person name="Strous M."/>
            <person name="Pelletier E."/>
            <person name="Mangenot S."/>
            <person name="Rattei T."/>
            <person name="Lehner A."/>
            <person name="Taylor M.W."/>
            <person name="Horn M."/>
            <person name="Daims H."/>
            <person name="Bartol-Mavel D."/>
            <person name="Wincker P."/>
            <person name="Barbe V."/>
            <person name="Fonknechten N."/>
            <person name="Vallenet D."/>
            <person name="Segurens B."/>
            <person name="Schenowitz-Truong C."/>
            <person name="Medigue C."/>
            <person name="Collingro A."/>
            <person name="Snel B."/>
            <person name="Dutilh B.E."/>
            <person name="OpDenCamp H.J.M."/>
            <person name="vanDerDrift C."/>
            <person name="Cirpus I."/>
            <person name="vanDePas-Schoonen K.T."/>
            <person name="Harhangi H.R."/>
            <person name="vanNiftrik L."/>
            <person name="Schmid M."/>
            <person name="Keltjens J."/>
            <person name="vanDeVossenberg J."/>
            <person name="Kartal B."/>
            <person name="Meier H."/>
            <person name="Frishman D."/>
            <person name="Huynen M.A."/>
            <person name="Mewes H."/>
            <person name="Weissenbach J."/>
            <person name="Jetten M.S.M."/>
            <person name="Wagner M."/>
            <person name="LePaslier D."/>
        </authorList>
    </citation>
    <scope>NUCLEOTIDE SEQUENCE</scope>
</reference>
<accession>Q1PVW7</accession>
<dbReference type="InterPro" id="IPR013216">
    <property type="entry name" value="Methyltransf_11"/>
</dbReference>
<dbReference type="GO" id="GO:0008757">
    <property type="term" value="F:S-adenosylmethionine-dependent methyltransferase activity"/>
    <property type="evidence" value="ECO:0007669"/>
    <property type="project" value="InterPro"/>
</dbReference>
<dbReference type="SUPFAM" id="SSF53335">
    <property type="entry name" value="S-adenosyl-L-methionine-dependent methyltransferases"/>
    <property type="match status" value="1"/>
</dbReference>
<name>Q1PVW7_KUEST</name>
<reference evidence="2" key="2">
    <citation type="submission" date="2006-01" db="EMBL/GenBank/DDBJ databases">
        <authorList>
            <person name="Genoscope"/>
        </authorList>
    </citation>
    <scope>NUCLEOTIDE SEQUENCE</scope>
</reference>
<protein>
    <recommendedName>
        <fullName evidence="1">Methyltransferase type 11 domain-containing protein</fullName>
    </recommendedName>
</protein>
<dbReference type="InterPro" id="IPR029063">
    <property type="entry name" value="SAM-dependent_MTases_sf"/>
</dbReference>
<dbReference type="Pfam" id="PF08241">
    <property type="entry name" value="Methyltransf_11"/>
    <property type="match status" value="1"/>
</dbReference>
<dbReference type="EMBL" id="CT573073">
    <property type="protein sequence ID" value="CAJ71378.1"/>
    <property type="molecule type" value="Genomic_DNA"/>
</dbReference>
<gene>
    <name evidence="2" type="ORF">kustc0633</name>
</gene>
<feature type="domain" description="Methyltransferase type 11" evidence="1">
    <location>
        <begin position="37"/>
        <end position="77"/>
    </location>
</feature>